<dbReference type="EMBL" id="JACAZH010000005">
    <property type="protein sequence ID" value="KAF7367628.1"/>
    <property type="molecule type" value="Genomic_DNA"/>
</dbReference>
<comment type="caution">
    <text evidence="5">The sequence shown here is derived from an EMBL/GenBank/DDBJ whole genome shotgun (WGS) entry which is preliminary data.</text>
</comment>
<evidence type="ECO:0000256" key="2">
    <source>
        <dbReference type="ARBA" id="ARBA00022679"/>
    </source>
</evidence>
<dbReference type="PANTHER" id="PTHR35897:SF1">
    <property type="entry name" value="METHYLTRANSFERASE AUSD"/>
    <property type="match status" value="1"/>
</dbReference>
<comment type="similarity">
    <text evidence="4">Belongs to the class I-like SAM-binding methyltransferase superfamily.</text>
</comment>
<dbReference type="SUPFAM" id="SSF53335">
    <property type="entry name" value="S-adenosyl-L-methionine-dependent methyltransferases"/>
    <property type="match status" value="1"/>
</dbReference>
<keyword evidence="3" id="KW-0949">S-adenosyl-L-methionine</keyword>
<evidence type="ECO:0000256" key="3">
    <source>
        <dbReference type="ARBA" id="ARBA00022691"/>
    </source>
</evidence>
<dbReference type="OrthoDB" id="2094832at2759"/>
<evidence type="ECO:0000256" key="4">
    <source>
        <dbReference type="ARBA" id="ARBA00038314"/>
    </source>
</evidence>
<dbReference type="GO" id="GO:0032259">
    <property type="term" value="P:methylation"/>
    <property type="evidence" value="ECO:0007669"/>
    <property type="project" value="UniProtKB-KW"/>
</dbReference>
<accession>A0A8H6YWB6</accession>
<gene>
    <name evidence="5" type="ORF">MSAN_00826400</name>
</gene>
<dbReference type="GO" id="GO:0008168">
    <property type="term" value="F:methyltransferase activity"/>
    <property type="evidence" value="ECO:0007669"/>
    <property type="project" value="UniProtKB-KW"/>
</dbReference>
<reference evidence="5" key="1">
    <citation type="submission" date="2020-05" db="EMBL/GenBank/DDBJ databases">
        <title>Mycena genomes resolve the evolution of fungal bioluminescence.</title>
        <authorList>
            <person name="Tsai I.J."/>
        </authorList>
    </citation>
    <scope>NUCLEOTIDE SEQUENCE</scope>
    <source>
        <strain evidence="5">160909Yilan</strain>
    </source>
</reference>
<comment type="pathway">
    <text evidence="1">Secondary metabolite biosynthesis.</text>
</comment>
<evidence type="ECO:0000256" key="1">
    <source>
        <dbReference type="ARBA" id="ARBA00005179"/>
    </source>
</evidence>
<keyword evidence="5" id="KW-0489">Methyltransferase</keyword>
<organism evidence="5 6">
    <name type="scientific">Mycena sanguinolenta</name>
    <dbReference type="NCBI Taxonomy" id="230812"/>
    <lineage>
        <taxon>Eukaryota</taxon>
        <taxon>Fungi</taxon>
        <taxon>Dikarya</taxon>
        <taxon>Basidiomycota</taxon>
        <taxon>Agaricomycotina</taxon>
        <taxon>Agaricomycetes</taxon>
        <taxon>Agaricomycetidae</taxon>
        <taxon>Agaricales</taxon>
        <taxon>Marasmiineae</taxon>
        <taxon>Mycenaceae</taxon>
        <taxon>Mycena</taxon>
    </lineage>
</organism>
<name>A0A8H6YWB6_9AGAR</name>
<proteinExistence type="inferred from homology"/>
<dbReference type="InterPro" id="IPR029063">
    <property type="entry name" value="SAM-dependent_MTases_sf"/>
</dbReference>
<evidence type="ECO:0000313" key="5">
    <source>
        <dbReference type="EMBL" id="KAF7367628.1"/>
    </source>
</evidence>
<keyword evidence="2 5" id="KW-0808">Transferase</keyword>
<sequence>MSQFDPLPLDDSFYRVHPHLLPTTPLTASQDDKVALVREETGIQDPAALKQHIIAVQKRAYAVKSFLCIRYFRFAWEQISDLPAYKEVLKLGRERDGALLLDIGCCCGADIRKVARDGWPTEKLIAIDLFADFWDVGHELFCSTPETFPVAFLPGDVLDPTFLKPVVPLISATQLTDSSLPSLASLTSLTPLNGHLSVIHVSSVFHLLSEPDQIQLAHSLAGLLSPLPGSLILGYHIAQETAGLGPLDLNRTDVRRMFCHSPESWVALWEGIFGEGMVKVEVELKKFGIRDGVDPSWLIWSVQRI</sequence>
<dbReference type="Proteomes" id="UP000623467">
    <property type="component" value="Unassembled WGS sequence"/>
</dbReference>
<dbReference type="InterPro" id="IPR051654">
    <property type="entry name" value="Meroterpenoid_MTases"/>
</dbReference>
<evidence type="ECO:0000313" key="6">
    <source>
        <dbReference type="Proteomes" id="UP000623467"/>
    </source>
</evidence>
<dbReference type="Gene3D" id="3.40.50.150">
    <property type="entry name" value="Vaccinia Virus protein VP39"/>
    <property type="match status" value="1"/>
</dbReference>
<keyword evidence="6" id="KW-1185">Reference proteome</keyword>
<dbReference type="AlphaFoldDB" id="A0A8H6YWB6"/>
<protein>
    <submittedName>
        <fullName evidence="5">Methyltransferase ausD</fullName>
    </submittedName>
</protein>
<dbReference type="PANTHER" id="PTHR35897">
    <property type="entry name" value="METHYLTRANSFERASE AUSD"/>
    <property type="match status" value="1"/>
</dbReference>